<proteinExistence type="predicted"/>
<dbReference type="Proteomes" id="UP000194236">
    <property type="component" value="Unassembled WGS sequence"/>
</dbReference>
<reference evidence="2 3" key="1">
    <citation type="submission" date="2017-03" db="EMBL/GenBank/DDBJ databases">
        <title>Genome Survey of Euroglyphus maynei.</title>
        <authorList>
            <person name="Arlian L.G."/>
            <person name="Morgan M.S."/>
            <person name="Rider S.D."/>
        </authorList>
    </citation>
    <scope>NUCLEOTIDE SEQUENCE [LARGE SCALE GENOMIC DNA]</scope>
    <source>
        <strain evidence="2">Arlian Lab</strain>
        <tissue evidence="2">Whole body</tissue>
    </source>
</reference>
<name>A0A1Y3BB67_EURMA</name>
<evidence type="ECO:0000313" key="2">
    <source>
        <dbReference type="EMBL" id="OTF77427.1"/>
    </source>
</evidence>
<dbReference type="OrthoDB" id="10062307at2759"/>
<gene>
    <name evidence="2" type="ORF">BLA29_007143</name>
</gene>
<accession>A0A1Y3BB67</accession>
<evidence type="ECO:0000313" key="3">
    <source>
        <dbReference type="Proteomes" id="UP000194236"/>
    </source>
</evidence>
<feature type="non-terminal residue" evidence="2">
    <location>
        <position position="144"/>
    </location>
</feature>
<protein>
    <submittedName>
        <fullName evidence="2">Uncharacterized protein</fullName>
    </submittedName>
</protein>
<comment type="caution">
    <text evidence="2">The sequence shown here is derived from an EMBL/GenBank/DDBJ whole genome shotgun (WGS) entry which is preliminary data.</text>
</comment>
<organism evidence="2 3">
    <name type="scientific">Euroglyphus maynei</name>
    <name type="common">Mayne's house dust mite</name>
    <dbReference type="NCBI Taxonomy" id="6958"/>
    <lineage>
        <taxon>Eukaryota</taxon>
        <taxon>Metazoa</taxon>
        <taxon>Ecdysozoa</taxon>
        <taxon>Arthropoda</taxon>
        <taxon>Chelicerata</taxon>
        <taxon>Arachnida</taxon>
        <taxon>Acari</taxon>
        <taxon>Acariformes</taxon>
        <taxon>Sarcoptiformes</taxon>
        <taxon>Astigmata</taxon>
        <taxon>Psoroptidia</taxon>
        <taxon>Analgoidea</taxon>
        <taxon>Pyroglyphidae</taxon>
        <taxon>Pyroglyphinae</taxon>
        <taxon>Euroglyphus</taxon>
    </lineage>
</organism>
<dbReference type="AlphaFoldDB" id="A0A1Y3BB67"/>
<evidence type="ECO:0000256" key="1">
    <source>
        <dbReference type="SAM" id="MobiDB-lite"/>
    </source>
</evidence>
<sequence>MDDNYVFLTSFDCTITIEQESQTLICHLITEKNTIHLKTLRKIIDEKLKDMKPKTNDFETRNYAFNRDQPIRKYIEDSIPANMIDGRTDSMSNKNRPSRSIFRRKTSKKRKGSQIMISYVRHEAADHALQLKKSLLEYGFSVYL</sequence>
<feature type="region of interest" description="Disordered" evidence="1">
    <location>
        <begin position="84"/>
        <end position="109"/>
    </location>
</feature>
<dbReference type="EMBL" id="MUJZ01032619">
    <property type="protein sequence ID" value="OTF77427.1"/>
    <property type="molecule type" value="Genomic_DNA"/>
</dbReference>
<keyword evidence="3" id="KW-1185">Reference proteome</keyword>